<dbReference type="Gene3D" id="2.40.50.140">
    <property type="entry name" value="Nucleic acid-binding proteins"/>
    <property type="match status" value="1"/>
</dbReference>
<dbReference type="Gene3D" id="3.30.160.100">
    <property type="entry name" value="Ribosome hibernation promotion factor-like"/>
    <property type="match status" value="1"/>
</dbReference>
<dbReference type="SUPFAM" id="SSF50249">
    <property type="entry name" value="Nucleic acid-binding proteins"/>
    <property type="match status" value="1"/>
</dbReference>
<dbReference type="InterPro" id="IPR012340">
    <property type="entry name" value="NA-bd_OB-fold"/>
</dbReference>
<dbReference type="Pfam" id="PF00313">
    <property type="entry name" value="CSD"/>
    <property type="match status" value="1"/>
</dbReference>
<dbReference type="InterPro" id="IPR011129">
    <property type="entry name" value="CSD"/>
</dbReference>
<evidence type="ECO:0000313" key="4">
    <source>
        <dbReference type="Proteomes" id="UP000547614"/>
    </source>
</evidence>
<dbReference type="Pfam" id="PF02482">
    <property type="entry name" value="Ribosomal_S30AE"/>
    <property type="match status" value="1"/>
</dbReference>
<dbReference type="EMBL" id="JACHXP010000001">
    <property type="protein sequence ID" value="MBB3188939.1"/>
    <property type="molecule type" value="Genomic_DNA"/>
</dbReference>
<organism evidence="3 4">
    <name type="scientific">Halomonas cerina</name>
    <dbReference type="NCBI Taxonomy" id="447424"/>
    <lineage>
        <taxon>Bacteria</taxon>
        <taxon>Pseudomonadati</taxon>
        <taxon>Pseudomonadota</taxon>
        <taxon>Gammaproteobacteria</taxon>
        <taxon>Oceanospirillales</taxon>
        <taxon>Halomonadaceae</taxon>
        <taxon>Halomonas</taxon>
    </lineage>
</organism>
<reference evidence="3 4" key="1">
    <citation type="submission" date="2020-08" db="EMBL/GenBank/DDBJ databases">
        <title>Genomic Encyclopedia of Type Strains, Phase III (KMG-III): the genomes of soil and plant-associated and newly described type strains.</title>
        <authorList>
            <person name="Whitman W."/>
        </authorList>
    </citation>
    <scope>NUCLEOTIDE SEQUENCE [LARGE SCALE GENOMIC DNA]</scope>
    <source>
        <strain evidence="3 4">CECT 7282</strain>
    </source>
</reference>
<sequence length="209" mass="23736">MQVPLNISYHHLDGSEWIDDYIKSRVAKLEQISDDIVSCRVLVERSQHPHQTGNPHRVLIQLSLPARGELVAEKTDKVNDPHVQLRRIIRDAFEAMEKQLKKATGKRGAKVVHHNAESVPPEATVVRIFDEEGYGFLKDFSGEEIYFHRNAVLHNDFPRLTVGTRVRYEPEEGEEGWQASSVQIIDKPGVGGRELDDDDLGTPAGWQRD</sequence>
<evidence type="ECO:0000256" key="1">
    <source>
        <dbReference type="SAM" id="MobiDB-lite"/>
    </source>
</evidence>
<dbReference type="RefSeq" id="WP_183323548.1">
    <property type="nucleotide sequence ID" value="NZ_JACHXP010000001.1"/>
</dbReference>
<dbReference type="SUPFAM" id="SSF69754">
    <property type="entry name" value="Ribosome binding protein Y (YfiA homologue)"/>
    <property type="match status" value="1"/>
</dbReference>
<dbReference type="InterPro" id="IPR002059">
    <property type="entry name" value="CSP_DNA-bd"/>
</dbReference>
<accession>A0A839V5U4</accession>
<dbReference type="PROSITE" id="PS51857">
    <property type="entry name" value="CSD_2"/>
    <property type="match status" value="1"/>
</dbReference>
<dbReference type="InterPro" id="IPR003489">
    <property type="entry name" value="RHF/RaiA"/>
</dbReference>
<name>A0A839V5U4_9GAMM</name>
<evidence type="ECO:0000259" key="2">
    <source>
        <dbReference type="PROSITE" id="PS51857"/>
    </source>
</evidence>
<dbReference type="Proteomes" id="UP000547614">
    <property type="component" value="Unassembled WGS sequence"/>
</dbReference>
<protein>
    <submittedName>
        <fullName evidence="3">Cold shock CspA family protein/ribosome-associated translation inhibitor RaiA</fullName>
    </submittedName>
</protein>
<dbReference type="GO" id="GO:0003676">
    <property type="term" value="F:nucleic acid binding"/>
    <property type="evidence" value="ECO:0007669"/>
    <property type="project" value="InterPro"/>
</dbReference>
<gene>
    <name evidence="3" type="ORF">FHR94_000157</name>
</gene>
<comment type="caution">
    <text evidence="3">The sequence shown here is derived from an EMBL/GenBank/DDBJ whole genome shotgun (WGS) entry which is preliminary data.</text>
</comment>
<feature type="domain" description="CSD" evidence="2">
    <location>
        <begin position="121"/>
        <end position="184"/>
    </location>
</feature>
<dbReference type="GO" id="GO:0005829">
    <property type="term" value="C:cytosol"/>
    <property type="evidence" value="ECO:0007669"/>
    <property type="project" value="UniProtKB-ARBA"/>
</dbReference>
<proteinExistence type="predicted"/>
<feature type="region of interest" description="Disordered" evidence="1">
    <location>
        <begin position="188"/>
        <end position="209"/>
    </location>
</feature>
<dbReference type="AlphaFoldDB" id="A0A839V5U4"/>
<dbReference type="SMART" id="SM00357">
    <property type="entry name" value="CSP"/>
    <property type="match status" value="1"/>
</dbReference>
<evidence type="ECO:0000313" key="3">
    <source>
        <dbReference type="EMBL" id="MBB3188939.1"/>
    </source>
</evidence>
<dbReference type="InterPro" id="IPR036567">
    <property type="entry name" value="RHF-like"/>
</dbReference>
<keyword evidence="4" id="KW-1185">Reference proteome</keyword>